<reference evidence="1 2" key="1">
    <citation type="submission" date="2021-01" db="EMBL/GenBank/DDBJ databases">
        <title>Genomic Encyclopedia of Type Strains, Phase IV (KMG-IV): sequencing the most valuable type-strain genomes for metagenomic binning, comparative biology and taxonomic classification.</title>
        <authorList>
            <person name="Goeker M."/>
        </authorList>
    </citation>
    <scope>NUCLEOTIDE SEQUENCE [LARGE SCALE GENOMIC DNA]</scope>
    <source>
        <strain evidence="1 2">DSM 25540</strain>
    </source>
</reference>
<proteinExistence type="predicted"/>
<sequence>MKQKHKQKRDVTIREIIQSKCKHEWIEMPEKENNKVAELCKRCKLKRVTTIHLIDSPIKATKNTEKYSPGELRQLMGVSRQIHHRGRGGAFRSK</sequence>
<name>A0ABS2PEI6_9BACL</name>
<evidence type="ECO:0000313" key="2">
    <source>
        <dbReference type="Proteomes" id="UP000741863"/>
    </source>
</evidence>
<protein>
    <submittedName>
        <fullName evidence="1">Uncharacterized protein</fullName>
    </submittedName>
</protein>
<dbReference type="RefSeq" id="WP_204698578.1">
    <property type="nucleotide sequence ID" value="NZ_JAFBEC010000008.1"/>
</dbReference>
<keyword evidence="2" id="KW-1185">Reference proteome</keyword>
<gene>
    <name evidence="1" type="ORF">JOD17_002941</name>
</gene>
<organism evidence="1 2">
    <name type="scientific">Geomicrobium sediminis</name>
    <dbReference type="NCBI Taxonomy" id="1347788"/>
    <lineage>
        <taxon>Bacteria</taxon>
        <taxon>Bacillati</taxon>
        <taxon>Bacillota</taxon>
        <taxon>Bacilli</taxon>
        <taxon>Bacillales</taxon>
        <taxon>Geomicrobium</taxon>
    </lineage>
</organism>
<dbReference type="EMBL" id="JAFBEC010000008">
    <property type="protein sequence ID" value="MBM7633845.1"/>
    <property type="molecule type" value="Genomic_DNA"/>
</dbReference>
<comment type="caution">
    <text evidence="1">The sequence shown here is derived from an EMBL/GenBank/DDBJ whole genome shotgun (WGS) entry which is preliminary data.</text>
</comment>
<accession>A0ABS2PEI6</accession>
<evidence type="ECO:0000313" key="1">
    <source>
        <dbReference type="EMBL" id="MBM7633845.1"/>
    </source>
</evidence>
<dbReference type="Proteomes" id="UP000741863">
    <property type="component" value="Unassembled WGS sequence"/>
</dbReference>